<evidence type="ECO:0000313" key="2">
    <source>
        <dbReference type="Proteomes" id="UP000790377"/>
    </source>
</evidence>
<keyword evidence="2" id="KW-1185">Reference proteome</keyword>
<evidence type="ECO:0000313" key="1">
    <source>
        <dbReference type="EMBL" id="KAH7906477.1"/>
    </source>
</evidence>
<accession>A0ACB8A018</accession>
<gene>
    <name evidence="1" type="ORF">BJ138DRAFT_1016153</name>
</gene>
<comment type="caution">
    <text evidence="1">The sequence shown here is derived from an EMBL/GenBank/DDBJ whole genome shotgun (WGS) entry which is preliminary data.</text>
</comment>
<name>A0ACB8A018_9AGAM</name>
<protein>
    <submittedName>
        <fullName evidence="1">Uncharacterized protein</fullName>
    </submittedName>
</protein>
<proteinExistence type="predicted"/>
<sequence length="668" mass="75961">MGSNTDAESIRRRKLSKPNKNALDAEQRPPLTPVDGVGDQDSPKPKKFFKAPLHRPKKKKSLGNLPQPVIDVVPFPRELQIRSNVAAEDGAATLADHGDGSKVFEPRDRFVRKCHSIHHTYPRDEAPYMRAYDRTSLDNDHYTELLLRRLNPNGTPSFHNFAPNPPSAILDLGCGSGEWVLEAAAAWSNSQVIGLDLLQPTRLNRDMITPNNVRWVQGNFVHYKLPFPKDSFDLVRMANLSLCVPHNRWYHVLREVRRVLAPEGRLELIDDQIIFPYEKTPPHSPTTPTVPRVRKRAAKSDSSLDDDDEPDLSKSDFDEDETDEDFQSTRTSMSSFNNTFDDESDCLDSPASDWESSSARSKELETIFEQMLHRKFGIHPRPREVIEHVLDEVFGRYHSNKLSSMHLALAPATKDTDKATENGGKRKELKQWITTIEWDKKDKKDKDKKHKDKKDKDKKDKDKDKKAKEKDKGDKDKLTGEYSGATSQIPPTISAKAAGRLGITPSATSDSPARPPAVQSPGLILWPYTFIPIPPLELEMHACKNLHSLLGCKAALYEYLQDFKDSASNELPVISDTDFDESLWDYECFRRKRFNWRSETPEYRMDANDSESTPKSATFRPITEPRRPRGSSNDSITRTPLHPREDLTFVRSIHVYSASKIDEDFSPA</sequence>
<organism evidence="1 2">
    <name type="scientific">Hygrophoropsis aurantiaca</name>
    <dbReference type="NCBI Taxonomy" id="72124"/>
    <lineage>
        <taxon>Eukaryota</taxon>
        <taxon>Fungi</taxon>
        <taxon>Dikarya</taxon>
        <taxon>Basidiomycota</taxon>
        <taxon>Agaricomycotina</taxon>
        <taxon>Agaricomycetes</taxon>
        <taxon>Agaricomycetidae</taxon>
        <taxon>Boletales</taxon>
        <taxon>Coniophorineae</taxon>
        <taxon>Hygrophoropsidaceae</taxon>
        <taxon>Hygrophoropsis</taxon>
    </lineage>
</organism>
<dbReference type="Proteomes" id="UP000790377">
    <property type="component" value="Unassembled WGS sequence"/>
</dbReference>
<dbReference type="EMBL" id="MU268014">
    <property type="protein sequence ID" value="KAH7906477.1"/>
    <property type="molecule type" value="Genomic_DNA"/>
</dbReference>
<reference evidence="1" key="1">
    <citation type="journal article" date="2021" name="New Phytol.">
        <title>Evolutionary innovations through gain and loss of genes in the ectomycorrhizal Boletales.</title>
        <authorList>
            <person name="Wu G."/>
            <person name="Miyauchi S."/>
            <person name="Morin E."/>
            <person name="Kuo A."/>
            <person name="Drula E."/>
            <person name="Varga T."/>
            <person name="Kohler A."/>
            <person name="Feng B."/>
            <person name="Cao Y."/>
            <person name="Lipzen A."/>
            <person name="Daum C."/>
            <person name="Hundley H."/>
            <person name="Pangilinan J."/>
            <person name="Johnson J."/>
            <person name="Barry K."/>
            <person name="LaButti K."/>
            <person name="Ng V."/>
            <person name="Ahrendt S."/>
            <person name="Min B."/>
            <person name="Choi I.G."/>
            <person name="Park H."/>
            <person name="Plett J.M."/>
            <person name="Magnuson J."/>
            <person name="Spatafora J.W."/>
            <person name="Nagy L.G."/>
            <person name="Henrissat B."/>
            <person name="Grigoriev I.V."/>
            <person name="Yang Z.L."/>
            <person name="Xu J."/>
            <person name="Martin F.M."/>
        </authorList>
    </citation>
    <scope>NUCLEOTIDE SEQUENCE</scope>
    <source>
        <strain evidence="1">ATCC 28755</strain>
    </source>
</reference>